<evidence type="ECO:0000313" key="4">
    <source>
        <dbReference type="Proteomes" id="UP001203297"/>
    </source>
</evidence>
<accession>A0AAD4LYF4</accession>
<reference evidence="3" key="1">
    <citation type="journal article" date="2022" name="New Phytol.">
        <title>Evolutionary transition to the ectomycorrhizal habit in the genomes of a hyperdiverse lineage of mushroom-forming fungi.</title>
        <authorList>
            <person name="Looney B."/>
            <person name="Miyauchi S."/>
            <person name="Morin E."/>
            <person name="Drula E."/>
            <person name="Courty P.E."/>
            <person name="Kohler A."/>
            <person name="Kuo A."/>
            <person name="LaButti K."/>
            <person name="Pangilinan J."/>
            <person name="Lipzen A."/>
            <person name="Riley R."/>
            <person name="Andreopoulos W."/>
            <person name="He G."/>
            <person name="Johnson J."/>
            <person name="Nolan M."/>
            <person name="Tritt A."/>
            <person name="Barry K.W."/>
            <person name="Grigoriev I.V."/>
            <person name="Nagy L.G."/>
            <person name="Hibbett D."/>
            <person name="Henrissat B."/>
            <person name="Matheny P.B."/>
            <person name="Labbe J."/>
            <person name="Martin F.M."/>
        </authorList>
    </citation>
    <scope>NUCLEOTIDE SEQUENCE</scope>
    <source>
        <strain evidence="3">BPL690</strain>
    </source>
</reference>
<dbReference type="AlphaFoldDB" id="A0AAD4LYF4"/>
<gene>
    <name evidence="3" type="ORF">B0F90DRAFT_1204636</name>
</gene>
<feature type="chain" id="PRO_5041962539" description="Secreted protein" evidence="2">
    <location>
        <begin position="24"/>
        <end position="81"/>
    </location>
</feature>
<feature type="compositionally biased region" description="Polar residues" evidence="1">
    <location>
        <begin position="65"/>
        <end position="81"/>
    </location>
</feature>
<keyword evidence="2" id="KW-0732">Signal</keyword>
<feature type="region of interest" description="Disordered" evidence="1">
    <location>
        <begin position="56"/>
        <end position="81"/>
    </location>
</feature>
<keyword evidence="4" id="KW-1185">Reference proteome</keyword>
<evidence type="ECO:0000313" key="3">
    <source>
        <dbReference type="EMBL" id="KAI0295341.1"/>
    </source>
</evidence>
<sequence length="81" mass="8688">MSEDPIGVCCSIAFLACLDVCTGVCVDFASIQHSFTETMCKCRCCGRSEKELTLENSDGERAPLIQQTQPTPSNPMASGSH</sequence>
<dbReference type="Proteomes" id="UP001203297">
    <property type="component" value="Unassembled WGS sequence"/>
</dbReference>
<evidence type="ECO:0008006" key="5">
    <source>
        <dbReference type="Google" id="ProtNLM"/>
    </source>
</evidence>
<feature type="signal peptide" evidence="2">
    <location>
        <begin position="1"/>
        <end position="23"/>
    </location>
</feature>
<organism evidence="3 4">
    <name type="scientific">Multifurca ochricompacta</name>
    <dbReference type="NCBI Taxonomy" id="376703"/>
    <lineage>
        <taxon>Eukaryota</taxon>
        <taxon>Fungi</taxon>
        <taxon>Dikarya</taxon>
        <taxon>Basidiomycota</taxon>
        <taxon>Agaricomycotina</taxon>
        <taxon>Agaricomycetes</taxon>
        <taxon>Russulales</taxon>
        <taxon>Russulaceae</taxon>
        <taxon>Multifurca</taxon>
    </lineage>
</organism>
<name>A0AAD4LYF4_9AGAM</name>
<evidence type="ECO:0000256" key="2">
    <source>
        <dbReference type="SAM" id="SignalP"/>
    </source>
</evidence>
<proteinExistence type="predicted"/>
<protein>
    <recommendedName>
        <fullName evidence="5">Secreted protein</fullName>
    </recommendedName>
</protein>
<evidence type="ECO:0000256" key="1">
    <source>
        <dbReference type="SAM" id="MobiDB-lite"/>
    </source>
</evidence>
<comment type="caution">
    <text evidence="3">The sequence shown here is derived from an EMBL/GenBank/DDBJ whole genome shotgun (WGS) entry which is preliminary data.</text>
</comment>
<dbReference type="EMBL" id="WTXG01000060">
    <property type="protein sequence ID" value="KAI0295341.1"/>
    <property type="molecule type" value="Genomic_DNA"/>
</dbReference>